<proteinExistence type="inferred from homology"/>
<dbReference type="PIRSF" id="PIRSF006468">
    <property type="entry name" value="BCAT1"/>
    <property type="match status" value="1"/>
</dbReference>
<dbReference type="EC" id="2.6.1.42" evidence="11"/>
<evidence type="ECO:0000256" key="5">
    <source>
        <dbReference type="ARBA" id="ARBA00022679"/>
    </source>
</evidence>
<dbReference type="GO" id="GO:0009099">
    <property type="term" value="P:L-valine biosynthetic process"/>
    <property type="evidence" value="ECO:0007669"/>
    <property type="project" value="TreeGrafter"/>
</dbReference>
<accession>A0AAD5TIW7</accession>
<evidence type="ECO:0000313" key="14">
    <source>
        <dbReference type="Proteomes" id="UP001212152"/>
    </source>
</evidence>
<dbReference type="NCBIfam" id="TIGR01123">
    <property type="entry name" value="ilvE_II"/>
    <property type="match status" value="1"/>
</dbReference>
<comment type="catalytic activity">
    <reaction evidence="11">
        <text>L-valine + 2-oxoglutarate = 3-methyl-2-oxobutanoate + L-glutamate</text>
        <dbReference type="Rhea" id="RHEA:24813"/>
        <dbReference type="ChEBI" id="CHEBI:11851"/>
        <dbReference type="ChEBI" id="CHEBI:16810"/>
        <dbReference type="ChEBI" id="CHEBI:29985"/>
        <dbReference type="ChEBI" id="CHEBI:57762"/>
        <dbReference type="EC" id="2.6.1.42"/>
    </reaction>
</comment>
<evidence type="ECO:0000256" key="9">
    <source>
        <dbReference type="RuleBase" id="RU004106"/>
    </source>
</evidence>
<evidence type="ECO:0000256" key="12">
    <source>
        <dbReference type="SAM" id="MobiDB-lite"/>
    </source>
</evidence>
<dbReference type="Gene3D" id="3.20.10.10">
    <property type="entry name" value="D-amino Acid Aminotransferase, subunit A, domain 2"/>
    <property type="match status" value="1"/>
</dbReference>
<evidence type="ECO:0000256" key="7">
    <source>
        <dbReference type="ARBA" id="ARBA00023304"/>
    </source>
</evidence>
<comment type="caution">
    <text evidence="13">The sequence shown here is derived from an EMBL/GenBank/DDBJ whole genome shotgun (WGS) entry which is preliminary data.</text>
</comment>
<dbReference type="FunFam" id="3.30.470.10:FF:000005">
    <property type="entry name" value="Branched-chain-amino-acid aminotransferase"/>
    <property type="match status" value="1"/>
</dbReference>
<name>A0AAD5TIW7_9FUNG</name>
<feature type="compositionally biased region" description="Polar residues" evidence="12">
    <location>
        <begin position="54"/>
        <end position="63"/>
    </location>
</feature>
<dbReference type="GO" id="GO:0004084">
    <property type="term" value="F:branched-chain-amino-acid transaminase activity"/>
    <property type="evidence" value="ECO:0007669"/>
    <property type="project" value="UniProtKB-EC"/>
</dbReference>
<dbReference type="CDD" id="cd01557">
    <property type="entry name" value="BCAT_beta_family"/>
    <property type="match status" value="1"/>
</dbReference>
<keyword evidence="5 11" id="KW-0808">Transferase</keyword>
<protein>
    <recommendedName>
        <fullName evidence="11">Branched-chain-amino-acid aminotransferase</fullName>
        <ecNumber evidence="11">2.6.1.42</ecNumber>
    </recommendedName>
</protein>
<dbReference type="PANTHER" id="PTHR11825:SF44">
    <property type="entry name" value="BRANCHED-CHAIN-AMINO-ACID AMINOTRANSFERASE"/>
    <property type="match status" value="1"/>
</dbReference>
<evidence type="ECO:0000256" key="8">
    <source>
        <dbReference type="PIRSR" id="PIRSR006468-1"/>
    </source>
</evidence>
<dbReference type="SUPFAM" id="SSF56752">
    <property type="entry name" value="D-aminoacid aminotransferase-like PLP-dependent enzymes"/>
    <property type="match status" value="1"/>
</dbReference>
<evidence type="ECO:0000256" key="10">
    <source>
        <dbReference type="RuleBase" id="RU004516"/>
    </source>
</evidence>
<dbReference type="NCBIfam" id="NF009897">
    <property type="entry name" value="PRK13357.1"/>
    <property type="match status" value="1"/>
</dbReference>
<evidence type="ECO:0000256" key="11">
    <source>
        <dbReference type="RuleBase" id="RU004517"/>
    </source>
</evidence>
<comment type="similarity">
    <text evidence="2 9">Belongs to the class-IV pyridoxal-phosphate-dependent aminotransferase family.</text>
</comment>
<dbReference type="FunFam" id="3.20.10.10:FF:000004">
    <property type="entry name" value="Branched-chain-amino-acid aminotransferase"/>
    <property type="match status" value="1"/>
</dbReference>
<keyword evidence="7 11" id="KW-0100">Branched-chain amino acid biosynthesis</keyword>
<dbReference type="PROSITE" id="PS00770">
    <property type="entry name" value="AA_TRANSFER_CLASS_4"/>
    <property type="match status" value="1"/>
</dbReference>
<keyword evidence="4 11" id="KW-0028">Amino-acid biosynthesis</keyword>
<reference evidence="13" key="1">
    <citation type="submission" date="2020-05" db="EMBL/GenBank/DDBJ databases">
        <title>Phylogenomic resolution of chytrid fungi.</title>
        <authorList>
            <person name="Stajich J.E."/>
            <person name="Amses K."/>
            <person name="Simmons R."/>
            <person name="Seto K."/>
            <person name="Myers J."/>
            <person name="Bonds A."/>
            <person name="Quandt C.A."/>
            <person name="Barry K."/>
            <person name="Liu P."/>
            <person name="Grigoriev I."/>
            <person name="Longcore J.E."/>
            <person name="James T.Y."/>
        </authorList>
    </citation>
    <scope>NUCLEOTIDE SEQUENCE</scope>
    <source>
        <strain evidence="13">JEL0379</strain>
    </source>
</reference>
<keyword evidence="3 11" id="KW-0032">Aminotransferase</keyword>
<evidence type="ECO:0000256" key="4">
    <source>
        <dbReference type="ARBA" id="ARBA00022605"/>
    </source>
</evidence>
<dbReference type="Proteomes" id="UP001212152">
    <property type="component" value="Unassembled WGS sequence"/>
</dbReference>
<feature type="modified residue" description="N6-(pyridoxal phosphate)lysine" evidence="8">
    <location>
        <position position="247"/>
    </location>
</feature>
<keyword evidence="6 10" id="KW-0663">Pyridoxal phosphate</keyword>
<evidence type="ECO:0000256" key="3">
    <source>
        <dbReference type="ARBA" id="ARBA00022576"/>
    </source>
</evidence>
<evidence type="ECO:0000256" key="6">
    <source>
        <dbReference type="ARBA" id="ARBA00022898"/>
    </source>
</evidence>
<feature type="region of interest" description="Disordered" evidence="12">
    <location>
        <begin position="38"/>
        <end position="72"/>
    </location>
</feature>
<organism evidence="13 14">
    <name type="scientific">Geranomyces variabilis</name>
    <dbReference type="NCBI Taxonomy" id="109894"/>
    <lineage>
        <taxon>Eukaryota</taxon>
        <taxon>Fungi</taxon>
        <taxon>Fungi incertae sedis</taxon>
        <taxon>Chytridiomycota</taxon>
        <taxon>Chytridiomycota incertae sedis</taxon>
        <taxon>Chytridiomycetes</taxon>
        <taxon>Spizellomycetales</taxon>
        <taxon>Powellomycetaceae</taxon>
        <taxon>Geranomyces</taxon>
    </lineage>
</organism>
<dbReference type="InterPro" id="IPR018300">
    <property type="entry name" value="Aminotrans_IV_CS"/>
</dbReference>
<dbReference type="Pfam" id="PF01063">
    <property type="entry name" value="Aminotran_4"/>
    <property type="match status" value="1"/>
</dbReference>
<dbReference type="InterPro" id="IPR001544">
    <property type="entry name" value="Aminotrans_IV"/>
</dbReference>
<dbReference type="InterPro" id="IPR036038">
    <property type="entry name" value="Aminotransferase-like"/>
</dbReference>
<evidence type="ECO:0000256" key="2">
    <source>
        <dbReference type="ARBA" id="ARBA00009320"/>
    </source>
</evidence>
<comment type="catalytic activity">
    <reaction evidence="11">
        <text>L-leucine + 2-oxoglutarate = 4-methyl-2-oxopentanoate + L-glutamate</text>
        <dbReference type="Rhea" id="RHEA:18321"/>
        <dbReference type="ChEBI" id="CHEBI:16810"/>
        <dbReference type="ChEBI" id="CHEBI:17865"/>
        <dbReference type="ChEBI" id="CHEBI:29985"/>
        <dbReference type="ChEBI" id="CHEBI:57427"/>
        <dbReference type="EC" id="2.6.1.42"/>
    </reaction>
</comment>
<dbReference type="GO" id="GO:0009098">
    <property type="term" value="P:L-leucine biosynthetic process"/>
    <property type="evidence" value="ECO:0007669"/>
    <property type="project" value="TreeGrafter"/>
</dbReference>
<dbReference type="EMBL" id="JADGJQ010000078">
    <property type="protein sequence ID" value="KAJ3172389.1"/>
    <property type="molecule type" value="Genomic_DNA"/>
</dbReference>
<evidence type="ECO:0000313" key="13">
    <source>
        <dbReference type="EMBL" id="KAJ3172389.1"/>
    </source>
</evidence>
<comment type="catalytic activity">
    <reaction evidence="11">
        <text>L-isoleucine + 2-oxoglutarate = (S)-3-methyl-2-oxopentanoate + L-glutamate</text>
        <dbReference type="Rhea" id="RHEA:24801"/>
        <dbReference type="ChEBI" id="CHEBI:16810"/>
        <dbReference type="ChEBI" id="CHEBI:29985"/>
        <dbReference type="ChEBI" id="CHEBI:35146"/>
        <dbReference type="ChEBI" id="CHEBI:58045"/>
        <dbReference type="EC" id="2.6.1.42"/>
    </reaction>
</comment>
<dbReference type="InterPro" id="IPR005786">
    <property type="entry name" value="B_amino_transII"/>
</dbReference>
<gene>
    <name evidence="13" type="ORF">HDU87_007893</name>
</gene>
<dbReference type="Gene3D" id="3.30.470.10">
    <property type="match status" value="1"/>
</dbReference>
<dbReference type="InterPro" id="IPR043131">
    <property type="entry name" value="BCAT-like_N"/>
</dbReference>
<sequence length="415" mass="45874">MLIKHAARTLSLAGGPPSRRFLPPAALATYQYHHHHRRQLATATAPAPAPLRASQLQKQITQKPKSRPPNDKLLFGHTFSDHMLTVEWDAKKGWHAPQIKPYGNLSLDPAAKVFHYGLECFEGMKAYKDAQGKIRLFRPDMNMARLNKSCARLTLPTFDSKELLACIKELLRVDQAWIPSEHGYSLYLRPTAIATEESLGVGESSRALLFVIASPVGPYYKTGLKAVSLSATRDYVRAWPGGTGDAKIGGNYAPGIRPQIEVAEKGHQQNLWLFGDEGFVTEVGTMNFFLFWKTPSGERELVTPPLDGTILPGVTRDSILSLTRSWGEFTVSERAVTMREIATACDEGRVLEAFGAGTAAIVSPIRNVWFEGRDVEIPLDPKDKTKQGGPLATRLKKVIEGIQYGEVESEWSVVV</sequence>
<dbReference type="InterPro" id="IPR033939">
    <property type="entry name" value="BCAT_family"/>
</dbReference>
<dbReference type="InterPro" id="IPR043132">
    <property type="entry name" value="BCAT-like_C"/>
</dbReference>
<keyword evidence="14" id="KW-1185">Reference proteome</keyword>
<dbReference type="GO" id="GO:0005739">
    <property type="term" value="C:mitochondrion"/>
    <property type="evidence" value="ECO:0007669"/>
    <property type="project" value="TreeGrafter"/>
</dbReference>
<dbReference type="PANTHER" id="PTHR11825">
    <property type="entry name" value="SUBGROUP IIII AMINOTRANSFERASE"/>
    <property type="match status" value="1"/>
</dbReference>
<evidence type="ECO:0000256" key="1">
    <source>
        <dbReference type="ARBA" id="ARBA00001933"/>
    </source>
</evidence>
<comment type="cofactor">
    <cofactor evidence="1 10">
        <name>pyridoxal 5'-phosphate</name>
        <dbReference type="ChEBI" id="CHEBI:597326"/>
    </cofactor>
</comment>
<dbReference type="AlphaFoldDB" id="A0AAD5TIW7"/>